<feature type="compositionally biased region" description="Basic and acidic residues" evidence="7">
    <location>
        <begin position="837"/>
        <end position="862"/>
    </location>
</feature>
<dbReference type="InterPro" id="IPR003395">
    <property type="entry name" value="RecF/RecN/SMC_N"/>
</dbReference>
<feature type="binding site" evidence="6">
    <location>
        <begin position="32"/>
        <end position="39"/>
    </location>
    <ligand>
        <name>ATP</name>
        <dbReference type="ChEBI" id="CHEBI:30616"/>
    </ligand>
</feature>
<feature type="coiled-coil region" evidence="6">
    <location>
        <begin position="333"/>
        <end position="479"/>
    </location>
</feature>
<comment type="caution">
    <text evidence="9">The sequence shown here is derived from an EMBL/GenBank/DDBJ whole genome shotgun (WGS) entry which is preliminary data.</text>
</comment>
<comment type="domain">
    <text evidence="6">Contains large globular domains required for ATP hydrolysis at each terminus and a third globular domain forming a flexible hinge near the middle of the molecule. These domains are separated by coiled-coil structures.</text>
</comment>
<evidence type="ECO:0000256" key="5">
    <source>
        <dbReference type="ARBA" id="ARBA00023125"/>
    </source>
</evidence>
<dbReference type="PANTHER" id="PTHR43977">
    <property type="entry name" value="STRUCTURAL MAINTENANCE OF CHROMOSOMES PROTEIN 3"/>
    <property type="match status" value="1"/>
</dbReference>
<keyword evidence="5 6" id="KW-0238">DNA-binding</keyword>
<comment type="function">
    <text evidence="6">Required for chromosome condensation and partitioning.</text>
</comment>
<gene>
    <name evidence="6 9" type="primary">smc</name>
    <name evidence="9" type="ORF">LEP48_07805</name>
</gene>
<evidence type="ECO:0000313" key="9">
    <source>
        <dbReference type="EMBL" id="MCA5893263.1"/>
    </source>
</evidence>
<dbReference type="InterPro" id="IPR010935">
    <property type="entry name" value="SMC_hinge"/>
</dbReference>
<evidence type="ECO:0000256" key="1">
    <source>
        <dbReference type="ARBA" id="ARBA00022490"/>
    </source>
</evidence>
<dbReference type="Pfam" id="PF02463">
    <property type="entry name" value="SMC_N"/>
    <property type="match status" value="1"/>
</dbReference>
<dbReference type="InterPro" id="IPR011890">
    <property type="entry name" value="SMC_prok"/>
</dbReference>
<evidence type="ECO:0000259" key="8">
    <source>
        <dbReference type="SMART" id="SM00968"/>
    </source>
</evidence>
<feature type="compositionally biased region" description="Basic and acidic residues" evidence="7">
    <location>
        <begin position="787"/>
        <end position="797"/>
    </location>
</feature>
<keyword evidence="3 6" id="KW-0067">ATP-binding</keyword>
<feature type="compositionally biased region" description="Low complexity" evidence="7">
    <location>
        <begin position="776"/>
        <end position="785"/>
    </location>
</feature>
<evidence type="ECO:0000256" key="3">
    <source>
        <dbReference type="ARBA" id="ARBA00022840"/>
    </source>
</evidence>
<dbReference type="Gene3D" id="3.30.70.1620">
    <property type="match status" value="1"/>
</dbReference>
<feature type="domain" description="SMC hinge" evidence="8">
    <location>
        <begin position="509"/>
        <end position="638"/>
    </location>
</feature>
<organism evidence="9 10">
    <name type="scientific">Isoptericola luteus</name>
    <dbReference type="NCBI Taxonomy" id="2879484"/>
    <lineage>
        <taxon>Bacteria</taxon>
        <taxon>Bacillati</taxon>
        <taxon>Actinomycetota</taxon>
        <taxon>Actinomycetes</taxon>
        <taxon>Micrococcales</taxon>
        <taxon>Promicromonosporaceae</taxon>
        <taxon>Isoptericola</taxon>
    </lineage>
</organism>
<evidence type="ECO:0000256" key="6">
    <source>
        <dbReference type="HAMAP-Rule" id="MF_01894"/>
    </source>
</evidence>
<dbReference type="Proteomes" id="UP001319870">
    <property type="component" value="Unassembled WGS sequence"/>
</dbReference>
<dbReference type="PIRSF" id="PIRSF005719">
    <property type="entry name" value="SMC"/>
    <property type="match status" value="1"/>
</dbReference>
<dbReference type="InterPro" id="IPR027417">
    <property type="entry name" value="P-loop_NTPase"/>
</dbReference>
<keyword evidence="1 6" id="KW-0963">Cytoplasm</keyword>
<feature type="region of interest" description="Disordered" evidence="7">
    <location>
        <begin position="775"/>
        <end position="863"/>
    </location>
</feature>
<name>A0ABS7ZEC1_9MICO</name>
<sequence length="1204" mass="128847">MHLKTLTLRGFKSFASATTLSLEPGITCVVGPNGSGKSNVVDALSWVMGEQGAKSLRGGKMEDVIFAGTSGRPPLGRAEVSLTIDNTDGALPIDYTEVTISRTLFRSGGSEYAINGSSCRLLDIQELLSDSGIGREMHVVVGQGQLDQVLRATPEDRRGFIEEAAGVLKHRKRKEKALRKLEAMQGNLARLADLTAELRRQLGPLGRQAEAARRARTVQADVRDAKARLLADDLAQLTAQMAQERADEAALRDRQRTTEQTLDGARERLARLEVTAAGATAESARASDAFHALGALRERLQGLARLADERVRLLGTAEPEQRGQDPEQLDAQVARAREAEAELAREVELARAALAEVVAARAEAERVADAAERELATLHRGAADRREGLARLSGQVAAKRSRVEAADAELERVRAAVAEAERRAEQAQGEFGALEVQVVGAEEGEEDLDARHEAAVAELADAEAALARLGELAGTAERDRSTWSARVEALELSLDRKDGAGALLGGDQRGVLGSVASLLGVEAGYEDAVAAALGPVADAVAVTDLDSAVDALRRLRDDDAGRAGLVVGGGPGESEPALEEVPGVGPQDGAEAGPGPLPDGARWAADVVTVAGPAASALRTLLAGVVVVEDLAEARAVVRRAPRTVAVTRAGDLLGAARAWGGSAATPSVLHLTSALEEARRGLEDATGRGERYRFELAGARERLAAAQSAHDGSLARLHESDAALAAVAERLGTLGSAHRAAAAEAERHRTTLAQATERRAADQAELAELARRLEAAQASPAQSDQDVERAQQERDAAQAAAAATRARETEARLELRTREERARATAGRAQGLARAAEQERAARRRAAERARRRADEAERAASVRADAAVALEALARSVARAQAERTAADAERAARQVELEEVRATAERLAGELRDLTDVAHRDEVARAQQTARLEQLQARAVDELGTDPEALVEEFGPHRPVPVRRSDDAGEDDPDPEPIPYVRAEQAKRLQTAERALARIGAVNPLALEEFAALEERHQFLTEQLADLKKSRQDLLHIVEEIDERVQQVFAEAFRDTAAQFERVFARLFPGGEGRLVLTAPGDLLTTGIEVEARPAGKKVKRLSLLSGGERSLTAVAFLVSIFKARPSPFYVMDEVEAALDDVNLGRLLEIFRELQEDSQLIVITHQKRTMEVADALYGVTMRGDGVTTVISQRLRERAEAL</sequence>
<accession>A0ABS7ZEC1</accession>
<feature type="region of interest" description="Disordered" evidence="7">
    <location>
        <begin position="566"/>
        <end position="595"/>
    </location>
</feature>
<feature type="coiled-coil region" evidence="6">
    <location>
        <begin position="1013"/>
        <end position="1047"/>
    </location>
</feature>
<dbReference type="NCBIfam" id="TIGR02168">
    <property type="entry name" value="SMC_prok_B"/>
    <property type="match status" value="1"/>
</dbReference>
<dbReference type="SUPFAM" id="SSF52540">
    <property type="entry name" value="P-loop containing nucleoside triphosphate hydrolases"/>
    <property type="match status" value="1"/>
</dbReference>
<dbReference type="InterPro" id="IPR036277">
    <property type="entry name" value="SMC_hinge_sf"/>
</dbReference>
<dbReference type="Pfam" id="PF06470">
    <property type="entry name" value="SMC_hinge"/>
    <property type="match status" value="1"/>
</dbReference>
<protein>
    <recommendedName>
        <fullName evidence="6">Chromosome partition protein Smc</fullName>
    </recommendedName>
</protein>
<evidence type="ECO:0000256" key="2">
    <source>
        <dbReference type="ARBA" id="ARBA00022741"/>
    </source>
</evidence>
<dbReference type="EMBL" id="JAIXCQ010000004">
    <property type="protein sequence ID" value="MCA5893263.1"/>
    <property type="molecule type" value="Genomic_DNA"/>
</dbReference>
<evidence type="ECO:0000313" key="10">
    <source>
        <dbReference type="Proteomes" id="UP001319870"/>
    </source>
</evidence>
<evidence type="ECO:0000256" key="7">
    <source>
        <dbReference type="SAM" id="MobiDB-lite"/>
    </source>
</evidence>
<feature type="coiled-coil region" evidence="6">
    <location>
        <begin position="227"/>
        <end position="282"/>
    </location>
</feature>
<dbReference type="CDD" id="cd03278">
    <property type="entry name" value="ABC_SMC_barmotin"/>
    <property type="match status" value="2"/>
</dbReference>
<keyword evidence="4 6" id="KW-0175">Coiled coil</keyword>
<comment type="subcellular location">
    <subcellularLocation>
        <location evidence="6">Cytoplasm</location>
    </subcellularLocation>
</comment>
<feature type="compositionally biased region" description="Low complexity" evidence="7">
    <location>
        <begin position="825"/>
        <end position="836"/>
    </location>
</feature>
<dbReference type="Gene3D" id="3.40.50.300">
    <property type="entry name" value="P-loop containing nucleotide triphosphate hydrolases"/>
    <property type="match status" value="2"/>
</dbReference>
<keyword evidence="2 6" id="KW-0547">Nucleotide-binding</keyword>
<reference evidence="9 10" key="1">
    <citation type="submission" date="2021-09" db="EMBL/GenBank/DDBJ databases">
        <title>Isoptericola luteus sp. nov., a novel bacterium isolated from Harbin, the capital city of Heilongjiang province.</title>
        <authorList>
            <person name="Li J."/>
        </authorList>
    </citation>
    <scope>NUCLEOTIDE SEQUENCE [LARGE SCALE GENOMIC DNA]</scope>
    <source>
        <strain evidence="9 10">NEAU-Y5</strain>
    </source>
</reference>
<feature type="coiled-coil region" evidence="6">
    <location>
        <begin position="167"/>
        <end position="201"/>
    </location>
</feature>
<dbReference type="SUPFAM" id="SSF75553">
    <property type="entry name" value="Smc hinge domain"/>
    <property type="match status" value="1"/>
</dbReference>
<evidence type="ECO:0000256" key="4">
    <source>
        <dbReference type="ARBA" id="ARBA00023054"/>
    </source>
</evidence>
<comment type="subunit">
    <text evidence="6">Homodimer.</text>
</comment>
<dbReference type="Gene3D" id="1.20.1060.20">
    <property type="match status" value="1"/>
</dbReference>
<feature type="compositionally biased region" description="Basic and acidic residues" evidence="7">
    <location>
        <begin position="806"/>
        <end position="824"/>
    </location>
</feature>
<dbReference type="RefSeq" id="WP_225565026.1">
    <property type="nucleotide sequence ID" value="NZ_JAIXCQ010000004.1"/>
</dbReference>
<keyword evidence="10" id="KW-1185">Reference proteome</keyword>
<comment type="similarity">
    <text evidence="6">Belongs to the SMC family.</text>
</comment>
<proteinExistence type="inferred from homology"/>
<dbReference type="InterPro" id="IPR024704">
    <property type="entry name" value="SMC"/>
</dbReference>
<feature type="region of interest" description="Disordered" evidence="7">
    <location>
        <begin position="955"/>
        <end position="980"/>
    </location>
</feature>
<dbReference type="HAMAP" id="MF_01894">
    <property type="entry name" value="Smc_prok"/>
    <property type="match status" value="1"/>
</dbReference>
<dbReference type="SMART" id="SM00968">
    <property type="entry name" value="SMC_hinge"/>
    <property type="match status" value="1"/>
</dbReference>